<protein>
    <submittedName>
        <fullName evidence="1">Uncharacterized protein</fullName>
    </submittedName>
</protein>
<evidence type="ECO:0000313" key="1">
    <source>
        <dbReference type="EMBL" id="KAL0125886.1"/>
    </source>
</evidence>
<name>A0AAW2GCE4_9HYME</name>
<dbReference type="EMBL" id="JADYXP020000004">
    <property type="protein sequence ID" value="KAL0125886.1"/>
    <property type="molecule type" value="Genomic_DNA"/>
</dbReference>
<reference evidence="1 2" key="1">
    <citation type="submission" date="2023-03" db="EMBL/GenBank/DDBJ databases">
        <title>High recombination rates correlate with genetic variation in Cardiocondyla obscurior ants.</title>
        <authorList>
            <person name="Errbii M."/>
        </authorList>
    </citation>
    <scope>NUCLEOTIDE SEQUENCE [LARGE SCALE GENOMIC DNA]</scope>
    <source>
        <strain evidence="1">Alpha-2009</strain>
        <tissue evidence="1">Whole body</tissue>
    </source>
</reference>
<proteinExistence type="predicted"/>
<dbReference type="AlphaFoldDB" id="A0AAW2GCE4"/>
<gene>
    <name evidence="1" type="ORF">PUN28_004744</name>
</gene>
<sequence>MAVISLRSSCPETEVSKIWWRPPRIRHRHSFESGTSDSRAASTNIQLPAEVRINSWLCIFDERLRKKIQRCCASPFPKFVYGSVERNRR</sequence>
<comment type="caution">
    <text evidence="1">The sequence shown here is derived from an EMBL/GenBank/DDBJ whole genome shotgun (WGS) entry which is preliminary data.</text>
</comment>
<keyword evidence="2" id="KW-1185">Reference proteome</keyword>
<dbReference type="Proteomes" id="UP001430953">
    <property type="component" value="Unassembled WGS sequence"/>
</dbReference>
<accession>A0AAW2GCE4</accession>
<evidence type="ECO:0000313" key="2">
    <source>
        <dbReference type="Proteomes" id="UP001430953"/>
    </source>
</evidence>
<organism evidence="1 2">
    <name type="scientific">Cardiocondyla obscurior</name>
    <dbReference type="NCBI Taxonomy" id="286306"/>
    <lineage>
        <taxon>Eukaryota</taxon>
        <taxon>Metazoa</taxon>
        <taxon>Ecdysozoa</taxon>
        <taxon>Arthropoda</taxon>
        <taxon>Hexapoda</taxon>
        <taxon>Insecta</taxon>
        <taxon>Pterygota</taxon>
        <taxon>Neoptera</taxon>
        <taxon>Endopterygota</taxon>
        <taxon>Hymenoptera</taxon>
        <taxon>Apocrita</taxon>
        <taxon>Aculeata</taxon>
        <taxon>Formicoidea</taxon>
        <taxon>Formicidae</taxon>
        <taxon>Myrmicinae</taxon>
        <taxon>Cardiocondyla</taxon>
    </lineage>
</organism>